<protein>
    <submittedName>
        <fullName evidence="3">TIM barrel protein</fullName>
    </submittedName>
</protein>
<dbReference type="AlphaFoldDB" id="A0A7J5USJ5"/>
<reference evidence="3 4" key="1">
    <citation type="submission" date="2019-10" db="EMBL/GenBank/DDBJ databases">
        <title>Georgenia wutianyii sp. nov. and Georgenia yuyongxinii sp. nov. isolated from plateau pika (Ochotona curzoniae) in the Qinghai-Tibet plateau of China.</title>
        <authorList>
            <person name="Tian Z."/>
        </authorList>
    </citation>
    <scope>NUCLEOTIDE SEQUENCE [LARGE SCALE GENOMIC DNA]</scope>
    <source>
        <strain evidence="3 4">DSM 21501</strain>
    </source>
</reference>
<evidence type="ECO:0000313" key="3">
    <source>
        <dbReference type="EMBL" id="KAE8764803.1"/>
    </source>
</evidence>
<evidence type="ECO:0000259" key="2">
    <source>
        <dbReference type="Pfam" id="PF01261"/>
    </source>
</evidence>
<comment type="caution">
    <text evidence="3">The sequence shown here is derived from an EMBL/GenBank/DDBJ whole genome shotgun (WGS) entry which is preliminary data.</text>
</comment>
<name>A0A7J5USJ5_9MICO</name>
<dbReference type="SUPFAM" id="SSF51658">
    <property type="entry name" value="Xylose isomerase-like"/>
    <property type="match status" value="1"/>
</dbReference>
<organism evidence="3 4">
    <name type="scientific">Georgenia thermotolerans</name>
    <dbReference type="NCBI Taxonomy" id="527326"/>
    <lineage>
        <taxon>Bacteria</taxon>
        <taxon>Bacillati</taxon>
        <taxon>Actinomycetota</taxon>
        <taxon>Actinomycetes</taxon>
        <taxon>Micrococcales</taxon>
        <taxon>Bogoriellaceae</taxon>
        <taxon>Georgenia</taxon>
    </lineage>
</organism>
<proteinExistence type="predicted"/>
<dbReference type="EMBL" id="WHJE01000022">
    <property type="protein sequence ID" value="KAE8764803.1"/>
    <property type="molecule type" value="Genomic_DNA"/>
</dbReference>
<gene>
    <name evidence="3" type="ORF">GB883_07070</name>
</gene>
<feature type="domain" description="Xylose isomerase-like TIM barrel" evidence="2">
    <location>
        <begin position="23"/>
        <end position="258"/>
    </location>
</feature>
<dbReference type="InterPro" id="IPR036237">
    <property type="entry name" value="Xyl_isomerase-like_sf"/>
</dbReference>
<accession>A0A7J5USJ5</accession>
<dbReference type="OrthoDB" id="9787068at2"/>
<sequence length="281" mass="29792">MELAQASLNAWTVKDLPLADLLARARARGFGGVAPWLETIAPVGPEAAARMIADSGLAVSSVCRGGFFPADDAGERRRAVDATKEAIDVAAAIGAPTLVVLPGGLPSPTRADGVTLADARRHVAEGLAACLDHARGAGVRLGLEPLHPMMAADRSVVCSLEQANDVIDELDDDALGLVVDIYHCWFDHALERELARAGERVLGVHLSDWVLPLGGHLSSRGMIGDGCIDLTGTIGMARRHGYTGLFEIEVLSDRWWAENPVDVVDLVADRWARLPAPDTAH</sequence>
<dbReference type="PANTHER" id="PTHR12110:SF52">
    <property type="entry name" value="XYLOSE ISOMERASE"/>
    <property type="match status" value="1"/>
</dbReference>
<dbReference type="Pfam" id="PF01261">
    <property type="entry name" value="AP_endonuc_2"/>
    <property type="match status" value="1"/>
</dbReference>
<dbReference type="InterPro" id="IPR013022">
    <property type="entry name" value="Xyl_isomerase-like_TIM-brl"/>
</dbReference>
<keyword evidence="4" id="KW-1185">Reference proteome</keyword>
<evidence type="ECO:0000256" key="1">
    <source>
        <dbReference type="ARBA" id="ARBA00023277"/>
    </source>
</evidence>
<dbReference type="Gene3D" id="3.20.20.150">
    <property type="entry name" value="Divalent-metal-dependent TIM barrel enzymes"/>
    <property type="match status" value="1"/>
</dbReference>
<dbReference type="RefSeq" id="WP_152199817.1">
    <property type="nucleotide sequence ID" value="NZ_VUKF01000002.1"/>
</dbReference>
<keyword evidence="1" id="KW-0119">Carbohydrate metabolism</keyword>
<dbReference type="Proteomes" id="UP000451860">
    <property type="component" value="Unassembled WGS sequence"/>
</dbReference>
<evidence type="ECO:0000313" key="4">
    <source>
        <dbReference type="Proteomes" id="UP000451860"/>
    </source>
</evidence>
<dbReference type="InterPro" id="IPR050312">
    <property type="entry name" value="IolE/XylAMocC-like"/>
</dbReference>
<dbReference type="PANTHER" id="PTHR12110">
    <property type="entry name" value="HYDROXYPYRUVATE ISOMERASE"/>
    <property type="match status" value="1"/>
</dbReference>